<dbReference type="Gramene" id="TraesCS2A03G0023100.1">
    <property type="protein sequence ID" value="TraesCS2A03G0023100.1.CDS1"/>
    <property type="gene ID" value="TraesCS2A03G0023100"/>
</dbReference>
<dbReference type="RefSeq" id="XP_044452277.1">
    <property type="nucleotide sequence ID" value="XM_044596342.1"/>
</dbReference>
<dbReference type="SUPFAM" id="SSF48264">
    <property type="entry name" value="Cytochrome P450"/>
    <property type="match status" value="1"/>
</dbReference>
<dbReference type="OMA" id="AMVNIKF"/>
<dbReference type="PANTHER" id="PTHR24298:SF389">
    <property type="entry name" value="OS04G0128400 PROTEIN"/>
    <property type="match status" value="1"/>
</dbReference>
<keyword evidence="6" id="KW-0408">Iron</keyword>
<dbReference type="PRINTS" id="PR00385">
    <property type="entry name" value="P450"/>
</dbReference>
<feature type="signal peptide" evidence="7">
    <location>
        <begin position="1"/>
        <end position="26"/>
    </location>
</feature>
<evidence type="ECO:0000256" key="2">
    <source>
        <dbReference type="ARBA" id="ARBA00022692"/>
    </source>
</evidence>
<evidence type="ECO:0000256" key="6">
    <source>
        <dbReference type="PIRSR" id="PIRSR602401-1"/>
    </source>
</evidence>
<comment type="cofactor">
    <cofactor evidence="6">
        <name>heme</name>
        <dbReference type="ChEBI" id="CHEBI:30413"/>
    </cofactor>
</comment>
<protein>
    <recommendedName>
        <fullName evidence="10">Cytochrome P450</fullName>
    </recommendedName>
</protein>
<dbReference type="PANTHER" id="PTHR24298">
    <property type="entry name" value="FLAVONOID 3'-MONOOXYGENASE-RELATED"/>
    <property type="match status" value="1"/>
</dbReference>
<comment type="subcellular location">
    <subcellularLocation>
        <location evidence="1">Membrane</location>
        <topology evidence="1">Single-pass membrane protein</topology>
    </subcellularLocation>
</comment>
<evidence type="ECO:0000256" key="5">
    <source>
        <dbReference type="ARBA" id="ARBA00023136"/>
    </source>
</evidence>
<evidence type="ECO:0000256" key="7">
    <source>
        <dbReference type="SAM" id="SignalP"/>
    </source>
</evidence>
<dbReference type="Gramene" id="TraesCLE_scaffold_007366_01G000400.1">
    <property type="protein sequence ID" value="TraesCLE_scaffold_007366_01G000400.1"/>
    <property type="gene ID" value="TraesCLE_scaffold_007366_01G000400"/>
</dbReference>
<dbReference type="InterPro" id="IPR051103">
    <property type="entry name" value="Plant_metabolite_P450s"/>
</dbReference>
<dbReference type="Gramene" id="TraesJUL2A03G00584520.1">
    <property type="protein sequence ID" value="TraesJUL2A03G00584520.1.CDS1"/>
    <property type="gene ID" value="TraesJUL2A03G00584520"/>
</dbReference>
<organism evidence="8">
    <name type="scientific">Triticum aestivum</name>
    <name type="common">Wheat</name>
    <dbReference type="NCBI Taxonomy" id="4565"/>
    <lineage>
        <taxon>Eukaryota</taxon>
        <taxon>Viridiplantae</taxon>
        <taxon>Streptophyta</taxon>
        <taxon>Embryophyta</taxon>
        <taxon>Tracheophyta</taxon>
        <taxon>Spermatophyta</taxon>
        <taxon>Magnoliopsida</taxon>
        <taxon>Liliopsida</taxon>
        <taxon>Poales</taxon>
        <taxon>Poaceae</taxon>
        <taxon>BOP clade</taxon>
        <taxon>Pooideae</taxon>
        <taxon>Triticodae</taxon>
        <taxon>Triticeae</taxon>
        <taxon>Triticinae</taxon>
        <taxon>Triticum</taxon>
    </lineage>
</organism>
<dbReference type="InterPro" id="IPR002401">
    <property type="entry name" value="Cyt_P450_E_grp-I"/>
</dbReference>
<dbReference type="EnsemblPlants" id="TraesCS2A02G010700.1">
    <property type="protein sequence ID" value="TraesCS2A02G010700.1.cds1"/>
    <property type="gene ID" value="TraesCS2A02G010700"/>
</dbReference>
<reference evidence="8" key="2">
    <citation type="submission" date="2018-10" db="UniProtKB">
        <authorList>
            <consortium name="EnsemblPlants"/>
        </authorList>
    </citation>
    <scope>IDENTIFICATION</scope>
</reference>
<evidence type="ECO:0000313" key="9">
    <source>
        <dbReference type="Proteomes" id="UP000019116"/>
    </source>
</evidence>
<keyword evidence="9" id="KW-1185">Reference proteome</keyword>
<evidence type="ECO:0000256" key="1">
    <source>
        <dbReference type="ARBA" id="ARBA00004167"/>
    </source>
</evidence>
<evidence type="ECO:0000256" key="4">
    <source>
        <dbReference type="ARBA" id="ARBA00022989"/>
    </source>
</evidence>
<dbReference type="Pfam" id="PF00067">
    <property type="entry name" value="p450"/>
    <property type="match status" value="1"/>
</dbReference>
<keyword evidence="6" id="KW-0349">Heme</keyword>
<keyword evidence="2" id="KW-0812">Transmembrane</keyword>
<dbReference type="OrthoDB" id="2789670at2759"/>
<reference evidence="8" key="1">
    <citation type="submission" date="2018-08" db="EMBL/GenBank/DDBJ databases">
        <authorList>
            <person name="Rossello M."/>
        </authorList>
    </citation>
    <scope>NUCLEOTIDE SEQUENCE [LARGE SCALE GENOMIC DNA]</scope>
    <source>
        <strain evidence="8">cv. Chinese Spring</strain>
    </source>
</reference>
<evidence type="ECO:0000256" key="3">
    <source>
        <dbReference type="ARBA" id="ARBA00022723"/>
    </source>
</evidence>
<dbReference type="Gramene" id="TraesCS2A02G010700.1">
    <property type="protein sequence ID" value="TraesCS2A02G010700.1.cds1"/>
    <property type="gene ID" value="TraesCS2A02G010700"/>
</dbReference>
<dbReference type="GO" id="GO:0016705">
    <property type="term" value="F:oxidoreductase activity, acting on paired donors, with incorporation or reduction of molecular oxygen"/>
    <property type="evidence" value="ECO:0007669"/>
    <property type="project" value="InterPro"/>
</dbReference>
<dbReference type="GO" id="GO:0005506">
    <property type="term" value="F:iron ion binding"/>
    <property type="evidence" value="ECO:0007669"/>
    <property type="project" value="InterPro"/>
</dbReference>
<dbReference type="Gramene" id="TraesWEE_scaffold_110258_01G000100.1">
    <property type="protein sequence ID" value="TraesWEE_scaffold_110258_01G000100.1"/>
    <property type="gene ID" value="TraesWEE_scaffold_110258_01G000100"/>
</dbReference>
<evidence type="ECO:0000313" key="8">
    <source>
        <dbReference type="EnsemblPlants" id="TraesCS2A02G010700.1.cds1"/>
    </source>
</evidence>
<sequence length="481" mass="52652">MEVLLLLAVLFYLAILLRQRTRRSRAQTTLHKVVDTAAAHHALNEKASAFSNRPAAIFPVVLATGLSGERNENITTVKYGPHWRALRCNLMAKSLHPSRLGSLAPMQREASQALVADLSGLVRDATGNVLVVRGHINTAVFGLVARLCFGDGVDVGHVRAMELVIQDFIVSMGELNPVFDGTMLCKLMNWRRLGRLFAFLGRQTKLFLPLINERRRPESRSCTADGGVEPYVHSFLDLRVPDDDAGGKQGKDARRELRDDELVSLVSEFLGAGSGSVVASLEWTLAHLVDQPDVQDMLRREIIDGETSNGGVISTKSLRGMPYLHAVVMESLRMHPPVPFILRGVHGEGAATVGATLAAVPADGLRVQFIVGDIGRDSKTWTDPDEFRPERFLAGGEAEGIGPTPGPKEIRMMPFGAAHRHCPGSSQAMVNIKFFLAALVREFEWAAPADDCSVDLTELDGFFKVMKKPLSARVTRRTQVV</sequence>
<proteinExistence type="predicted"/>
<dbReference type="Gramene" id="TraesNOR2A03G00590780.1">
    <property type="protein sequence ID" value="TraesNOR2A03G00590780.1.CDS1"/>
    <property type="gene ID" value="TraesNOR2A03G00590780"/>
</dbReference>
<dbReference type="AlphaFoldDB" id="A0A3B6ANW4"/>
<keyword evidence="4" id="KW-1133">Transmembrane helix</keyword>
<gene>
    <name evidence="8" type="primary">LOC123184177</name>
</gene>
<dbReference type="PRINTS" id="PR00463">
    <property type="entry name" value="EP450I"/>
</dbReference>
<keyword evidence="3 6" id="KW-0479">Metal-binding</keyword>
<dbReference type="GO" id="GO:0020037">
    <property type="term" value="F:heme binding"/>
    <property type="evidence" value="ECO:0007669"/>
    <property type="project" value="InterPro"/>
</dbReference>
<keyword evidence="5" id="KW-0472">Membrane</keyword>
<accession>A0A3B6ANW4</accession>
<dbReference type="Gramene" id="TraesLDM2A03G00584010.1">
    <property type="protein sequence ID" value="TraesLDM2A03G00584010.1.CDS1"/>
    <property type="gene ID" value="TraesLDM2A03G00584010"/>
</dbReference>
<feature type="binding site" description="axial binding residue" evidence="6">
    <location>
        <position position="422"/>
    </location>
    <ligand>
        <name>heme</name>
        <dbReference type="ChEBI" id="CHEBI:30413"/>
    </ligand>
    <ligandPart>
        <name>Fe</name>
        <dbReference type="ChEBI" id="CHEBI:18248"/>
    </ligandPart>
</feature>
<dbReference type="InterPro" id="IPR036396">
    <property type="entry name" value="Cyt_P450_sf"/>
</dbReference>
<dbReference type="GO" id="GO:0016020">
    <property type="term" value="C:membrane"/>
    <property type="evidence" value="ECO:0007669"/>
    <property type="project" value="UniProtKB-SubCell"/>
</dbReference>
<dbReference type="PaxDb" id="4565-Traes_2AS_5BE64EB9E.2"/>
<dbReference type="Proteomes" id="UP000019116">
    <property type="component" value="Chromosome 2A"/>
</dbReference>
<dbReference type="SMR" id="A0A3B6ANW4"/>
<dbReference type="Gramene" id="TraesARI2A03G00588250.1">
    <property type="protein sequence ID" value="TraesARI2A03G00588250.1.CDS1"/>
    <property type="gene ID" value="TraesARI2A03G00588250"/>
</dbReference>
<evidence type="ECO:0008006" key="10">
    <source>
        <dbReference type="Google" id="ProtNLM"/>
    </source>
</evidence>
<keyword evidence="7" id="KW-0732">Signal</keyword>
<name>A0A3B6ANW4_WHEAT</name>
<dbReference type="GO" id="GO:0004497">
    <property type="term" value="F:monooxygenase activity"/>
    <property type="evidence" value="ECO:0007669"/>
    <property type="project" value="InterPro"/>
</dbReference>
<dbReference type="Gene3D" id="1.10.630.10">
    <property type="entry name" value="Cytochrome P450"/>
    <property type="match status" value="1"/>
</dbReference>
<dbReference type="GeneID" id="123184177"/>
<feature type="chain" id="PRO_5043171002" description="Cytochrome P450" evidence="7">
    <location>
        <begin position="27"/>
        <end position="481"/>
    </location>
</feature>
<dbReference type="InterPro" id="IPR001128">
    <property type="entry name" value="Cyt_P450"/>
</dbReference>
<dbReference type="STRING" id="4565.A0A3B6ANW4"/>